<feature type="domain" description="Peptidoglycan binding-like" evidence="10">
    <location>
        <begin position="83"/>
        <end position="127"/>
    </location>
</feature>
<dbReference type="Pfam" id="PF01471">
    <property type="entry name" value="PG_binding_1"/>
    <property type="match status" value="1"/>
</dbReference>
<feature type="binding site" evidence="6">
    <location>
        <position position="220"/>
    </location>
    <ligand>
        <name>Zn(2+)</name>
        <dbReference type="ChEBI" id="CHEBI:29105"/>
        <label>1</label>
    </ligand>
</feature>
<dbReference type="PANTHER" id="PTHR10201">
    <property type="entry name" value="MATRIX METALLOPROTEINASE"/>
    <property type="match status" value="1"/>
</dbReference>
<dbReference type="GO" id="GO:0030574">
    <property type="term" value="P:collagen catabolic process"/>
    <property type="evidence" value="ECO:0007669"/>
    <property type="project" value="TreeGrafter"/>
</dbReference>
<feature type="binding site" evidence="6">
    <location>
        <position position="208"/>
    </location>
    <ligand>
        <name>Ca(2+)</name>
        <dbReference type="ChEBI" id="CHEBI:29108"/>
        <label>2</label>
    </ligand>
</feature>
<comment type="cofactor">
    <cofactor evidence="6">
        <name>Ca(2+)</name>
        <dbReference type="ChEBI" id="CHEBI:29108"/>
    </cofactor>
    <text evidence="6">Can bind about 5 Ca(2+) ions per subunit.</text>
</comment>
<evidence type="ECO:0000256" key="2">
    <source>
        <dbReference type="ARBA" id="ARBA00022670"/>
    </source>
</evidence>
<evidence type="ECO:0000256" key="4">
    <source>
        <dbReference type="ARBA" id="ARBA00022801"/>
    </source>
</evidence>
<dbReference type="EMBL" id="QJKJ01012713">
    <property type="protein sequence ID" value="RDX68044.1"/>
    <property type="molecule type" value="Genomic_DNA"/>
</dbReference>
<dbReference type="GO" id="GO:0004222">
    <property type="term" value="F:metalloendopeptidase activity"/>
    <property type="evidence" value="ECO:0007669"/>
    <property type="project" value="InterPro"/>
</dbReference>
<dbReference type="InterPro" id="IPR036365">
    <property type="entry name" value="PGBD-like_sf"/>
</dbReference>
<keyword evidence="4" id="KW-0378">Hydrolase</keyword>
<dbReference type="SUPFAM" id="SSF47090">
    <property type="entry name" value="PGBD-like"/>
    <property type="match status" value="1"/>
</dbReference>
<dbReference type="SUPFAM" id="SSF55486">
    <property type="entry name" value="Metalloproteases ('zincins'), catalytic domain"/>
    <property type="match status" value="1"/>
</dbReference>
<feature type="signal peptide" evidence="8">
    <location>
        <begin position="1"/>
        <end position="24"/>
    </location>
</feature>
<comment type="caution">
    <text evidence="11">The sequence shown here is derived from an EMBL/GenBank/DDBJ whole genome shotgun (WGS) entry which is preliminary data.</text>
</comment>
<evidence type="ECO:0000256" key="8">
    <source>
        <dbReference type="SAM" id="SignalP"/>
    </source>
</evidence>
<keyword evidence="3 6" id="KW-0479">Metal-binding</keyword>
<keyword evidence="8" id="KW-0732">Signal</keyword>
<dbReference type="Gene3D" id="3.40.390.10">
    <property type="entry name" value="Collagenase (Catalytic Domain)"/>
    <property type="match status" value="1"/>
</dbReference>
<protein>
    <submittedName>
        <fullName evidence="11">Metalloendoproteinase 5-MMP</fullName>
    </submittedName>
</protein>
<organism evidence="11 12">
    <name type="scientific">Mucuna pruriens</name>
    <name type="common">Velvet bean</name>
    <name type="synonym">Dolichos pruriens</name>
    <dbReference type="NCBI Taxonomy" id="157652"/>
    <lineage>
        <taxon>Eukaryota</taxon>
        <taxon>Viridiplantae</taxon>
        <taxon>Streptophyta</taxon>
        <taxon>Embryophyta</taxon>
        <taxon>Tracheophyta</taxon>
        <taxon>Spermatophyta</taxon>
        <taxon>Magnoliopsida</taxon>
        <taxon>eudicotyledons</taxon>
        <taxon>Gunneridae</taxon>
        <taxon>Pentapetalae</taxon>
        <taxon>rosids</taxon>
        <taxon>fabids</taxon>
        <taxon>Fabales</taxon>
        <taxon>Fabaceae</taxon>
        <taxon>Papilionoideae</taxon>
        <taxon>50 kb inversion clade</taxon>
        <taxon>NPAAA clade</taxon>
        <taxon>indigoferoid/millettioid clade</taxon>
        <taxon>Phaseoleae</taxon>
        <taxon>Mucuna</taxon>
    </lineage>
</organism>
<gene>
    <name evidence="11" type="primary">5MMP</name>
    <name evidence="11" type="ORF">CR513_53011</name>
</gene>
<feature type="binding site" evidence="6">
    <location>
        <position position="238"/>
    </location>
    <ligand>
        <name>Ca(2+)</name>
        <dbReference type="ChEBI" id="CHEBI:29108"/>
        <label>2</label>
    </ligand>
</feature>
<evidence type="ECO:0000256" key="3">
    <source>
        <dbReference type="ARBA" id="ARBA00022723"/>
    </source>
</evidence>
<dbReference type="InterPro" id="IPR001818">
    <property type="entry name" value="Pept_M10_metallopeptidase"/>
</dbReference>
<feature type="binding site" evidence="6">
    <location>
        <position position="247"/>
    </location>
    <ligand>
        <name>Ca(2+)</name>
        <dbReference type="ChEBI" id="CHEBI:29108"/>
        <label>3</label>
    </ligand>
</feature>
<dbReference type="InterPro" id="IPR024079">
    <property type="entry name" value="MetalloPept_cat_dom_sf"/>
</dbReference>
<dbReference type="AlphaFoldDB" id="A0A371EPX3"/>
<comment type="similarity">
    <text evidence="1">Belongs to the peptidase M10A family. Matrix metalloproteinases (MMPs) subfamily.</text>
</comment>
<dbReference type="InterPro" id="IPR021190">
    <property type="entry name" value="Pept_M10A"/>
</dbReference>
<sequence>MKTYLSAFLLFLLLVDQSLPATAGIPWGSVARGISKGWKRANKAHKVVDWIDNLKNITQNFSLPQPNAPLKKIKGLSHFKDYFFNYGYLQSSGPFNDYLDQETISAITTYQNYFNLPATGDLNNDTIHQISLLRCAVPDMNFTYNFTDNASWPKAGNHPVVPQGQEPHLRFSSGEQNPSQRDQDSFTRWTQATGVLNLTETKLYDDADIKVGFYNFTFLDIDVEVLGASIITLQPDSNVTTGYILLDGTKFWLLPSENDSLSWEDGVLDLESAAMHQIGHLLGLDHSNHKDSVMYPYVLPSQQRKVQLSVSDRDNIQKQYASGNSGHGGSWGVLLFSTLSLGFAHCCCMKALVGSQDVWEVAEKGYTLLEDVIILSQYENEILVKTNKNDQ</sequence>
<evidence type="ECO:0000313" key="11">
    <source>
        <dbReference type="EMBL" id="RDX68044.1"/>
    </source>
</evidence>
<feature type="binding site" description="in inhibited form" evidence="6">
    <location>
        <position position="135"/>
    </location>
    <ligand>
        <name>Zn(2+)</name>
        <dbReference type="ChEBI" id="CHEBI:29105"/>
        <label>2</label>
        <note>catalytic</note>
    </ligand>
</feature>
<dbReference type="FunFam" id="3.40.390.10:FF:000058">
    <property type="entry name" value="Metalloendoproteinase 5-MMP"/>
    <property type="match status" value="1"/>
</dbReference>
<accession>A0A371EPX3</accession>
<dbReference type="Pfam" id="PF00413">
    <property type="entry name" value="Peptidase_M10"/>
    <property type="match status" value="1"/>
</dbReference>
<evidence type="ECO:0000256" key="5">
    <source>
        <dbReference type="ARBA" id="ARBA00022833"/>
    </source>
</evidence>
<dbReference type="PRINTS" id="PR00138">
    <property type="entry name" value="MATRIXIN"/>
</dbReference>
<keyword evidence="6" id="KW-0106">Calcium</keyword>
<dbReference type="OrthoDB" id="1428718at2759"/>
<feature type="domain" description="Peptidase M10 metallopeptidase" evidence="9">
    <location>
        <begin position="183"/>
        <end position="320"/>
    </location>
</feature>
<dbReference type="GO" id="GO:0008270">
    <property type="term" value="F:zinc ion binding"/>
    <property type="evidence" value="ECO:0007669"/>
    <property type="project" value="InterPro"/>
</dbReference>
<feature type="binding site" evidence="6">
    <location>
        <position position="286"/>
    </location>
    <ligand>
        <name>Zn(2+)</name>
        <dbReference type="ChEBI" id="CHEBI:29105"/>
        <label>2</label>
        <note>catalytic</note>
    </ligand>
</feature>
<dbReference type="GO" id="GO:0031012">
    <property type="term" value="C:extracellular matrix"/>
    <property type="evidence" value="ECO:0007669"/>
    <property type="project" value="InterPro"/>
</dbReference>
<name>A0A371EPX3_MUCPR</name>
<evidence type="ECO:0000256" key="6">
    <source>
        <dbReference type="PIRSR" id="PIRSR621190-2"/>
    </source>
</evidence>
<feature type="binding site" evidence="6">
    <location>
        <position position="280"/>
    </location>
    <ligand>
        <name>Zn(2+)</name>
        <dbReference type="ChEBI" id="CHEBI:29105"/>
        <label>2</label>
        <note>catalytic</note>
    </ligand>
</feature>
<comment type="cofactor">
    <cofactor evidence="6">
        <name>Zn(2+)</name>
        <dbReference type="ChEBI" id="CHEBI:29105"/>
    </cofactor>
    <text evidence="6">Binds 2 Zn(2+) ions per subunit.</text>
</comment>
<feature type="binding site" evidence="6">
    <location>
        <position position="294"/>
    </location>
    <ligand>
        <name>Zn(2+)</name>
        <dbReference type="ChEBI" id="CHEBI:29105"/>
        <label>2</label>
        <note>catalytic</note>
    </ligand>
</feature>
<evidence type="ECO:0000259" key="10">
    <source>
        <dbReference type="Pfam" id="PF01471"/>
    </source>
</evidence>
<dbReference type="InterPro" id="IPR002477">
    <property type="entry name" value="Peptidoglycan-bd-like"/>
</dbReference>
<keyword evidence="5 6" id="KW-0862">Zinc</keyword>
<evidence type="ECO:0000259" key="9">
    <source>
        <dbReference type="Pfam" id="PF00413"/>
    </source>
</evidence>
<proteinExistence type="inferred from homology"/>
<feature type="compositionally biased region" description="Polar residues" evidence="7">
    <location>
        <begin position="173"/>
        <end position="185"/>
    </location>
</feature>
<dbReference type="GO" id="GO:0006508">
    <property type="term" value="P:proteolysis"/>
    <property type="evidence" value="ECO:0007669"/>
    <property type="project" value="UniProtKB-KW"/>
</dbReference>
<evidence type="ECO:0000256" key="1">
    <source>
        <dbReference type="ARBA" id="ARBA00009614"/>
    </source>
</evidence>
<feature type="non-terminal residue" evidence="11">
    <location>
        <position position="1"/>
    </location>
</feature>
<keyword evidence="12" id="KW-1185">Reference proteome</keyword>
<feature type="chain" id="PRO_5016918375" evidence="8">
    <location>
        <begin position="25"/>
        <end position="391"/>
    </location>
</feature>
<dbReference type="PANTHER" id="PTHR10201:SF259">
    <property type="entry name" value="MATRIXIN PROTEIN"/>
    <property type="match status" value="1"/>
</dbReference>
<dbReference type="STRING" id="157652.A0A371EPX3"/>
<feature type="region of interest" description="Disordered" evidence="7">
    <location>
        <begin position="155"/>
        <end position="185"/>
    </location>
</feature>
<dbReference type="Proteomes" id="UP000257109">
    <property type="component" value="Unassembled WGS sequence"/>
</dbReference>
<keyword evidence="2" id="KW-0645">Protease</keyword>
<reference evidence="11" key="1">
    <citation type="submission" date="2018-05" db="EMBL/GenBank/DDBJ databases">
        <title>Draft genome of Mucuna pruriens seed.</title>
        <authorList>
            <person name="Nnadi N.E."/>
            <person name="Vos R."/>
            <person name="Hasami M.H."/>
            <person name="Devisetty U.K."/>
            <person name="Aguiy J.C."/>
        </authorList>
    </citation>
    <scope>NUCLEOTIDE SEQUENCE [LARGE SCALE GENOMIC DNA]</scope>
    <source>
        <strain evidence="11">JCA_2017</strain>
    </source>
</reference>
<feature type="binding site" evidence="6">
    <location>
        <position position="276"/>
    </location>
    <ligand>
        <name>Zn(2+)</name>
        <dbReference type="ChEBI" id="CHEBI:29105"/>
        <label>2</label>
        <note>catalytic</note>
    </ligand>
</feature>
<dbReference type="GO" id="GO:0030198">
    <property type="term" value="P:extracellular matrix organization"/>
    <property type="evidence" value="ECO:0007669"/>
    <property type="project" value="TreeGrafter"/>
</dbReference>
<evidence type="ECO:0000313" key="12">
    <source>
        <dbReference type="Proteomes" id="UP000257109"/>
    </source>
</evidence>
<evidence type="ECO:0000256" key="7">
    <source>
        <dbReference type="SAM" id="MobiDB-lite"/>
    </source>
</evidence>